<name>A0A426XJK5_ENSVE</name>
<accession>A0A426XJK5</accession>
<evidence type="ECO:0000313" key="3">
    <source>
        <dbReference type="Proteomes" id="UP000287651"/>
    </source>
</evidence>
<reference evidence="2 3" key="1">
    <citation type="journal article" date="2014" name="Agronomy (Basel)">
        <title>A Draft Genome Sequence for Ensete ventricosum, the Drought-Tolerant Tree Against Hunger.</title>
        <authorList>
            <person name="Harrison J."/>
            <person name="Moore K.A."/>
            <person name="Paszkiewicz K."/>
            <person name="Jones T."/>
            <person name="Grant M."/>
            <person name="Ambacheew D."/>
            <person name="Muzemil S."/>
            <person name="Studholme D.J."/>
        </authorList>
    </citation>
    <scope>NUCLEOTIDE SEQUENCE [LARGE SCALE GENOMIC DNA]</scope>
</reference>
<comment type="caution">
    <text evidence="2">The sequence shown here is derived from an EMBL/GenBank/DDBJ whole genome shotgun (WGS) entry which is preliminary data.</text>
</comment>
<gene>
    <name evidence="2" type="ORF">B296_00037313</name>
</gene>
<feature type="region of interest" description="Disordered" evidence="1">
    <location>
        <begin position="58"/>
        <end position="80"/>
    </location>
</feature>
<dbReference type="Proteomes" id="UP000287651">
    <property type="component" value="Unassembled WGS sequence"/>
</dbReference>
<organism evidence="2 3">
    <name type="scientific">Ensete ventricosum</name>
    <name type="common">Abyssinian banana</name>
    <name type="synonym">Musa ensete</name>
    <dbReference type="NCBI Taxonomy" id="4639"/>
    <lineage>
        <taxon>Eukaryota</taxon>
        <taxon>Viridiplantae</taxon>
        <taxon>Streptophyta</taxon>
        <taxon>Embryophyta</taxon>
        <taxon>Tracheophyta</taxon>
        <taxon>Spermatophyta</taxon>
        <taxon>Magnoliopsida</taxon>
        <taxon>Liliopsida</taxon>
        <taxon>Zingiberales</taxon>
        <taxon>Musaceae</taxon>
        <taxon>Ensete</taxon>
    </lineage>
</organism>
<proteinExistence type="predicted"/>
<feature type="compositionally biased region" description="Basic and acidic residues" evidence="1">
    <location>
        <begin position="60"/>
        <end position="80"/>
    </location>
</feature>
<protein>
    <submittedName>
        <fullName evidence="2">Uncharacterized protein</fullName>
    </submittedName>
</protein>
<sequence>MPRPTAPSATIRAPSLKKLTRDELRERLARGLYWHCDKPWSREHHDKKGQLLMIELVEDENNKPSEEGLKPEVKAMEEEP</sequence>
<dbReference type="AlphaFoldDB" id="A0A426XJK5"/>
<evidence type="ECO:0000313" key="2">
    <source>
        <dbReference type="EMBL" id="RRT39656.1"/>
    </source>
</evidence>
<dbReference type="EMBL" id="AMZH03019999">
    <property type="protein sequence ID" value="RRT39656.1"/>
    <property type="molecule type" value="Genomic_DNA"/>
</dbReference>
<evidence type="ECO:0000256" key="1">
    <source>
        <dbReference type="SAM" id="MobiDB-lite"/>
    </source>
</evidence>